<dbReference type="PANTHER" id="PTHR11780">
    <property type="entry name" value="NADH-UBIQUINONE OXIDOREDUCTASE FLAVOPROTEIN 1 NDUFV1"/>
    <property type="match status" value="1"/>
</dbReference>
<dbReference type="PROSITE" id="PS00645">
    <property type="entry name" value="COMPLEX1_51K_2"/>
    <property type="match status" value="1"/>
</dbReference>
<comment type="cofactor">
    <cofactor evidence="2 13">
        <name>[4Fe-4S] cluster</name>
        <dbReference type="ChEBI" id="CHEBI:49883"/>
    </cofactor>
</comment>
<keyword evidence="10 13" id="KW-0411">Iron-sulfur</keyword>
<dbReference type="Pfam" id="PF01512">
    <property type="entry name" value="Complex1_51K"/>
    <property type="match status" value="1"/>
</dbReference>
<evidence type="ECO:0000256" key="10">
    <source>
        <dbReference type="ARBA" id="ARBA00023014"/>
    </source>
</evidence>
<name>A0ABP7SC96_9BACT</name>
<dbReference type="InterPro" id="IPR001949">
    <property type="entry name" value="NADH-UbQ_OxRdtase_51kDa_CS"/>
</dbReference>
<proteinExistence type="inferred from homology"/>
<evidence type="ECO:0000256" key="3">
    <source>
        <dbReference type="ARBA" id="ARBA00007523"/>
    </source>
</evidence>
<evidence type="ECO:0000256" key="1">
    <source>
        <dbReference type="ARBA" id="ARBA00001917"/>
    </source>
</evidence>
<evidence type="ECO:0000256" key="9">
    <source>
        <dbReference type="ARBA" id="ARBA00023004"/>
    </source>
</evidence>
<dbReference type="InterPro" id="IPR037225">
    <property type="entry name" value="Nuo51_FMN-bd_sf"/>
</dbReference>
<keyword evidence="9 13" id="KW-0408">Iron</keyword>
<reference evidence="16" key="1">
    <citation type="journal article" date="2019" name="Int. J. Syst. Evol. Microbiol.">
        <title>The Global Catalogue of Microorganisms (GCM) 10K type strain sequencing project: providing services to taxonomists for standard genome sequencing and annotation.</title>
        <authorList>
            <consortium name="The Broad Institute Genomics Platform"/>
            <consortium name="The Broad Institute Genome Sequencing Center for Infectious Disease"/>
            <person name="Wu L."/>
            <person name="Ma J."/>
        </authorList>
    </citation>
    <scope>NUCLEOTIDE SEQUENCE [LARGE SCALE GENOMIC DNA]</scope>
    <source>
        <strain evidence="16">JCM 17224</strain>
    </source>
</reference>
<dbReference type="RefSeq" id="WP_345073076.1">
    <property type="nucleotide sequence ID" value="NZ_BAABDJ010000022.1"/>
</dbReference>
<evidence type="ECO:0000259" key="14">
    <source>
        <dbReference type="SMART" id="SM00928"/>
    </source>
</evidence>
<gene>
    <name evidence="15" type="primary">nuoF</name>
    <name evidence="15" type="ORF">GCM10022408_22380</name>
</gene>
<keyword evidence="11 13" id="KW-0520">NAD</keyword>
<dbReference type="Gene3D" id="3.40.50.11540">
    <property type="entry name" value="NADH-ubiquinone oxidoreductase 51kDa subunit"/>
    <property type="match status" value="1"/>
</dbReference>
<dbReference type="Gene3D" id="1.20.1440.230">
    <property type="entry name" value="NADH-ubiquinone oxidoreductase 51kDa subunit, iron-sulphur binding domain"/>
    <property type="match status" value="1"/>
</dbReference>
<evidence type="ECO:0000256" key="7">
    <source>
        <dbReference type="ARBA" id="ARBA00022723"/>
    </source>
</evidence>
<dbReference type="Proteomes" id="UP001500567">
    <property type="component" value="Unassembled WGS sequence"/>
</dbReference>
<comment type="catalytic activity">
    <reaction evidence="12 13">
        <text>a quinone + NADH + 5 H(+)(in) = a quinol + NAD(+) + 4 H(+)(out)</text>
        <dbReference type="Rhea" id="RHEA:57888"/>
        <dbReference type="ChEBI" id="CHEBI:15378"/>
        <dbReference type="ChEBI" id="CHEBI:24646"/>
        <dbReference type="ChEBI" id="CHEBI:57540"/>
        <dbReference type="ChEBI" id="CHEBI:57945"/>
        <dbReference type="ChEBI" id="CHEBI:132124"/>
    </reaction>
</comment>
<dbReference type="InterPro" id="IPR037207">
    <property type="entry name" value="Nuop51_4Fe4S-bd_sf"/>
</dbReference>
<dbReference type="Gene3D" id="3.10.20.600">
    <property type="match status" value="1"/>
</dbReference>
<dbReference type="PANTHER" id="PTHR11780:SF10">
    <property type="entry name" value="NADH DEHYDROGENASE [UBIQUINONE] FLAVOPROTEIN 1, MITOCHONDRIAL"/>
    <property type="match status" value="1"/>
</dbReference>
<comment type="similarity">
    <text evidence="3 13">Belongs to the complex I 51 kDa subunit family.</text>
</comment>
<keyword evidence="4 13" id="KW-0004">4Fe-4S</keyword>
<keyword evidence="13" id="KW-0874">Quinone</keyword>
<dbReference type="SUPFAM" id="SSF142984">
    <property type="entry name" value="Nqo1 middle domain-like"/>
    <property type="match status" value="1"/>
</dbReference>
<comment type="function">
    <text evidence="13">NDH-1 shuttles electrons from NADH, via FMN and iron-sulfur (Fe-S) centers, to quinones in the respiratory chain.</text>
</comment>
<evidence type="ECO:0000256" key="6">
    <source>
        <dbReference type="ARBA" id="ARBA00022643"/>
    </source>
</evidence>
<comment type="cofactor">
    <cofactor evidence="1 13">
        <name>FMN</name>
        <dbReference type="ChEBI" id="CHEBI:58210"/>
    </cofactor>
</comment>
<evidence type="ECO:0000313" key="15">
    <source>
        <dbReference type="EMBL" id="GAA4009771.1"/>
    </source>
</evidence>
<keyword evidence="16" id="KW-1185">Reference proteome</keyword>
<dbReference type="Gene3D" id="6.10.250.1450">
    <property type="match status" value="1"/>
</dbReference>
<dbReference type="InterPro" id="IPR019575">
    <property type="entry name" value="Nuop51_4Fe4S-bd"/>
</dbReference>
<evidence type="ECO:0000256" key="2">
    <source>
        <dbReference type="ARBA" id="ARBA00001966"/>
    </source>
</evidence>
<keyword evidence="8" id="KW-1278">Translocase</keyword>
<evidence type="ECO:0000256" key="4">
    <source>
        <dbReference type="ARBA" id="ARBA00022485"/>
    </source>
</evidence>
<evidence type="ECO:0000256" key="5">
    <source>
        <dbReference type="ARBA" id="ARBA00022630"/>
    </source>
</evidence>
<keyword evidence="5 13" id="KW-0285">Flavoprotein</keyword>
<comment type="caution">
    <text evidence="15">The sequence shown here is derived from an EMBL/GenBank/DDBJ whole genome shotgun (WGS) entry which is preliminary data.</text>
</comment>
<dbReference type="SUPFAM" id="SSF140490">
    <property type="entry name" value="Nqo1C-terminal domain-like"/>
    <property type="match status" value="1"/>
</dbReference>
<dbReference type="SUPFAM" id="SSF142019">
    <property type="entry name" value="Nqo1 FMN-binding domain-like"/>
    <property type="match status" value="1"/>
</dbReference>
<evidence type="ECO:0000256" key="11">
    <source>
        <dbReference type="ARBA" id="ARBA00023027"/>
    </source>
</evidence>
<keyword evidence="7 13" id="KW-0479">Metal-binding</keyword>
<dbReference type="EMBL" id="BAABDJ010000022">
    <property type="protein sequence ID" value="GAA4009771.1"/>
    <property type="molecule type" value="Genomic_DNA"/>
</dbReference>
<feature type="domain" description="NADH-ubiquinone oxidoreductase 51kDa subunit iron-sulphur binding" evidence="14">
    <location>
        <begin position="340"/>
        <end position="385"/>
    </location>
</feature>
<dbReference type="Pfam" id="PF10589">
    <property type="entry name" value="NADH_4Fe-4S"/>
    <property type="match status" value="1"/>
</dbReference>
<dbReference type="NCBIfam" id="NF010120">
    <property type="entry name" value="PRK13596.1"/>
    <property type="match status" value="1"/>
</dbReference>
<evidence type="ECO:0000313" key="16">
    <source>
        <dbReference type="Proteomes" id="UP001500567"/>
    </source>
</evidence>
<evidence type="ECO:0000256" key="13">
    <source>
        <dbReference type="RuleBase" id="RU364066"/>
    </source>
</evidence>
<organism evidence="15 16">
    <name type="scientific">Hymenobacter fastidiosus</name>
    <dbReference type="NCBI Taxonomy" id="486264"/>
    <lineage>
        <taxon>Bacteria</taxon>
        <taxon>Pseudomonadati</taxon>
        <taxon>Bacteroidota</taxon>
        <taxon>Cytophagia</taxon>
        <taxon>Cytophagales</taxon>
        <taxon>Hymenobacteraceae</taxon>
        <taxon>Hymenobacter</taxon>
    </lineage>
</organism>
<dbReference type="InterPro" id="IPR011538">
    <property type="entry name" value="Nuo51_FMN-bd"/>
</dbReference>
<dbReference type="NCBIfam" id="TIGR01959">
    <property type="entry name" value="nuoF_fam"/>
    <property type="match status" value="1"/>
</dbReference>
<evidence type="ECO:0000256" key="8">
    <source>
        <dbReference type="ARBA" id="ARBA00022967"/>
    </source>
</evidence>
<dbReference type="InterPro" id="IPR011537">
    <property type="entry name" value="NADH-UbQ_OxRdtase_suF"/>
</dbReference>
<dbReference type="EC" id="7.1.1.-" evidence="13"/>
<sequence length="446" mass="48496">MGRKLLTEHINVEGIDTIEVYRKHGGYRSVEKAIKTMTPDEVVEEVKKSGLRGRGGAGFPTGLKWSFLAKPEGVPRYLVCNADESEPGTFKDRQLMSKLPHLLIEGMITSSYALGANTSYIYIRGELLYVLRILEKAIAEAYAAGFLGKNILGSGYDLDLYVHPGGGAYICGEETALLESLEGKRGNPRNKPPFPAVSGLYARPTVVNNVESIAAVPVIVNEGGDEYAKIGIGKSTGTKLISACGHLNKPGIYEIEMGVPVEEFIYSDEYCGGIWKGRELKAVVAGGSSVPILPKELILKTAAGEPRLMTYESLSDGGFVTGTMLGSGGFIAMDETTCIVRNTWNFSRFYHHESCGQCSPCREGTGWLEKILHRIEYGHGTERDIDVLASVAKQIEGNTICPLGEAAAWPVSAAIRHFRDEFEWHIRHPQEATRPGAVFPGKAVLA</sequence>
<dbReference type="SMART" id="SM00928">
    <property type="entry name" value="NADH_4Fe-4S"/>
    <property type="match status" value="1"/>
</dbReference>
<accession>A0ABP7SC96</accession>
<evidence type="ECO:0000256" key="12">
    <source>
        <dbReference type="ARBA" id="ARBA00047712"/>
    </source>
</evidence>
<keyword evidence="6 13" id="KW-0288">FMN</keyword>
<protein>
    <recommendedName>
        <fullName evidence="13">NADH-quinone oxidoreductase subunit F</fullName>
        <ecNumber evidence="13">7.1.1.-</ecNumber>
    </recommendedName>
</protein>
<dbReference type="InterPro" id="IPR050837">
    <property type="entry name" value="ComplexI_51kDa_subunit"/>
</dbReference>